<name>A0A1I0QZN2_9FIRM</name>
<evidence type="ECO:0000313" key="1">
    <source>
        <dbReference type="EMBL" id="SEW33455.1"/>
    </source>
</evidence>
<dbReference type="AlphaFoldDB" id="A0A1I0QZN2"/>
<dbReference type="Proteomes" id="UP000199701">
    <property type="component" value="Unassembled WGS sequence"/>
</dbReference>
<dbReference type="RefSeq" id="WP_092454865.1">
    <property type="nucleotide sequence ID" value="NZ_FOJI01000010.1"/>
</dbReference>
<organism evidence="1 2">
    <name type="scientific">[Clostridium] fimetarium</name>
    <dbReference type="NCBI Taxonomy" id="99656"/>
    <lineage>
        <taxon>Bacteria</taxon>
        <taxon>Bacillati</taxon>
        <taxon>Bacillota</taxon>
        <taxon>Clostridia</taxon>
        <taxon>Lachnospirales</taxon>
        <taxon>Lachnospiraceae</taxon>
    </lineage>
</organism>
<protein>
    <submittedName>
        <fullName evidence="1">Uncharacterized protein</fullName>
    </submittedName>
</protein>
<gene>
    <name evidence="1" type="ORF">SAMN05421659_110115</name>
</gene>
<proteinExistence type="predicted"/>
<dbReference type="EMBL" id="FOJI01000010">
    <property type="protein sequence ID" value="SEW33455.1"/>
    <property type="molecule type" value="Genomic_DNA"/>
</dbReference>
<sequence length="293" mass="34438">MIKFVQQLLNNRVNRGIANISAKQLVSSKSKTLLMNKKGIQCMYDFYYIKYGIVYSINNFYYNVTDIRHKLMNSIPMNIYNMPSPRDYFTIATVLNLQLDDKTSYNVFVSWMKKKSYVFVEDIKANELPENIPERWENIKNEIRKKTKVWLNSGVYKDDCKYMLYADLFTIKGKVCLVTGSGKSDSCKAIADVNDTYDMVRARKINGVFECYSEYEKKYKKIDFFVHMASENFSGLLEIDLYTYLSKMHYSLYGCSSDVYYHMLDGGNNKVFLYVPYTDSLLKKSDMLLKYIR</sequence>
<accession>A0A1I0QZN2</accession>
<dbReference type="STRING" id="99656.SAMN05421659_110115"/>
<keyword evidence="2" id="KW-1185">Reference proteome</keyword>
<reference evidence="1 2" key="1">
    <citation type="submission" date="2016-10" db="EMBL/GenBank/DDBJ databases">
        <authorList>
            <person name="de Groot N.N."/>
        </authorList>
    </citation>
    <scope>NUCLEOTIDE SEQUENCE [LARGE SCALE GENOMIC DNA]</scope>
    <source>
        <strain evidence="1 2">DSM 9179</strain>
    </source>
</reference>
<evidence type="ECO:0000313" key="2">
    <source>
        <dbReference type="Proteomes" id="UP000199701"/>
    </source>
</evidence>